<dbReference type="Pfam" id="PF02873">
    <property type="entry name" value="MurB_C"/>
    <property type="match status" value="1"/>
</dbReference>
<dbReference type="Gene3D" id="3.30.43.10">
    <property type="entry name" value="Uridine Diphospho-n-acetylenolpyruvylglucosamine Reductase, domain 2"/>
    <property type="match status" value="1"/>
</dbReference>
<evidence type="ECO:0000256" key="15">
    <source>
        <dbReference type="ARBA" id="ARBA00023316"/>
    </source>
</evidence>
<dbReference type="InterPro" id="IPR003170">
    <property type="entry name" value="MurB"/>
</dbReference>
<dbReference type="SUPFAM" id="SSF56194">
    <property type="entry name" value="Uridine diphospho-N-Acetylenolpyruvylglucosamine reductase, MurB, C-terminal domain"/>
    <property type="match status" value="1"/>
</dbReference>
<keyword evidence="7 17" id="KW-0132">Cell division</keyword>
<dbReference type="InterPro" id="IPR016166">
    <property type="entry name" value="FAD-bd_PCMH"/>
</dbReference>
<evidence type="ECO:0000259" key="19">
    <source>
        <dbReference type="PROSITE" id="PS51387"/>
    </source>
</evidence>
<feature type="active site" description="Proton donor" evidence="17">
    <location>
        <position position="264"/>
    </location>
</feature>
<keyword evidence="15 17" id="KW-0961">Cell wall biogenesis/degradation</keyword>
<keyword evidence="14 17" id="KW-0131">Cell cycle</keyword>
<keyword evidence="8 17" id="KW-0285">Flavoprotein</keyword>
<dbReference type="PANTHER" id="PTHR21071:SF4">
    <property type="entry name" value="UDP-N-ACETYLENOLPYRUVOYLGLUCOSAMINE REDUCTASE"/>
    <property type="match status" value="1"/>
</dbReference>
<evidence type="ECO:0000256" key="9">
    <source>
        <dbReference type="ARBA" id="ARBA00022827"/>
    </source>
</evidence>
<dbReference type="EC" id="1.3.1.98" evidence="17"/>
<keyword evidence="9 17" id="KW-0274">FAD</keyword>
<dbReference type="InterPro" id="IPR036635">
    <property type="entry name" value="MurB_C_sf"/>
</dbReference>
<dbReference type="PROSITE" id="PS51387">
    <property type="entry name" value="FAD_PCMH"/>
    <property type="match status" value="1"/>
</dbReference>
<comment type="similarity">
    <text evidence="5 17">Belongs to the MurB family.</text>
</comment>
<keyword evidence="12 17" id="KW-0573">Peptidoglycan synthesis</keyword>
<dbReference type="Gene3D" id="3.30.465.10">
    <property type="match status" value="1"/>
</dbReference>
<evidence type="ECO:0000256" key="1">
    <source>
        <dbReference type="ARBA" id="ARBA00001974"/>
    </source>
</evidence>
<dbReference type="Pfam" id="PF01565">
    <property type="entry name" value="FAD_binding_4"/>
    <property type="match status" value="1"/>
</dbReference>
<dbReference type="GO" id="GO:0071555">
    <property type="term" value="P:cell wall organization"/>
    <property type="evidence" value="ECO:0007669"/>
    <property type="project" value="UniProtKB-KW"/>
</dbReference>
<dbReference type="GO" id="GO:0005829">
    <property type="term" value="C:cytosol"/>
    <property type="evidence" value="ECO:0007669"/>
    <property type="project" value="TreeGrafter"/>
</dbReference>
<evidence type="ECO:0000256" key="2">
    <source>
        <dbReference type="ARBA" id="ARBA00003921"/>
    </source>
</evidence>
<dbReference type="GO" id="GO:0008360">
    <property type="term" value="P:regulation of cell shape"/>
    <property type="evidence" value="ECO:0007669"/>
    <property type="project" value="UniProtKB-KW"/>
</dbReference>
<evidence type="ECO:0000256" key="4">
    <source>
        <dbReference type="ARBA" id="ARBA00004752"/>
    </source>
</evidence>
<dbReference type="PANTHER" id="PTHR21071">
    <property type="entry name" value="UDP-N-ACETYLENOLPYRUVOYLGLUCOSAMINE REDUCTASE"/>
    <property type="match status" value="1"/>
</dbReference>
<reference evidence="20 21" key="1">
    <citation type="submission" date="2018-04" db="EMBL/GenBank/DDBJ databases">
        <title>Genomic Encyclopedia of Type Strains, Phase IV (KMG-IV): sequencing the most valuable type-strain genomes for metagenomic binning, comparative biology and taxonomic classification.</title>
        <authorList>
            <person name="Goeker M."/>
        </authorList>
    </citation>
    <scope>NUCLEOTIDE SEQUENCE [LARGE SCALE GENOMIC DNA]</scope>
    <source>
        <strain evidence="20 21">DSM 45771</strain>
    </source>
</reference>
<dbReference type="InterPro" id="IPR011601">
    <property type="entry name" value="MurB_C"/>
</dbReference>
<feature type="region of interest" description="Disordered" evidence="18">
    <location>
        <begin position="1"/>
        <end position="33"/>
    </location>
</feature>
<evidence type="ECO:0000256" key="14">
    <source>
        <dbReference type="ARBA" id="ARBA00023306"/>
    </source>
</evidence>
<evidence type="ECO:0000256" key="6">
    <source>
        <dbReference type="ARBA" id="ARBA00022490"/>
    </source>
</evidence>
<dbReference type="SUPFAM" id="SSF56176">
    <property type="entry name" value="FAD-binding/transporter-associated domain-like"/>
    <property type="match status" value="1"/>
</dbReference>
<dbReference type="GO" id="GO:0008762">
    <property type="term" value="F:UDP-N-acetylmuramate dehydrogenase activity"/>
    <property type="evidence" value="ECO:0007669"/>
    <property type="project" value="UniProtKB-UniRule"/>
</dbReference>
<evidence type="ECO:0000256" key="3">
    <source>
        <dbReference type="ARBA" id="ARBA00004496"/>
    </source>
</evidence>
<keyword evidence="10 17" id="KW-0521">NADP</keyword>
<evidence type="ECO:0000256" key="10">
    <source>
        <dbReference type="ARBA" id="ARBA00022857"/>
    </source>
</evidence>
<comment type="pathway">
    <text evidence="4 17">Cell wall biogenesis; peptidoglycan biosynthesis.</text>
</comment>
<evidence type="ECO:0000256" key="12">
    <source>
        <dbReference type="ARBA" id="ARBA00022984"/>
    </source>
</evidence>
<feature type="active site" evidence="17">
    <location>
        <position position="184"/>
    </location>
</feature>
<dbReference type="InterPro" id="IPR006094">
    <property type="entry name" value="Oxid_FAD_bind_N"/>
</dbReference>
<keyword evidence="21" id="KW-1185">Reference proteome</keyword>
<evidence type="ECO:0000256" key="11">
    <source>
        <dbReference type="ARBA" id="ARBA00022960"/>
    </source>
</evidence>
<keyword evidence="6 17" id="KW-0963">Cytoplasm</keyword>
<dbReference type="InterPro" id="IPR016167">
    <property type="entry name" value="FAD-bd_PCMH_sub1"/>
</dbReference>
<evidence type="ECO:0000313" key="20">
    <source>
        <dbReference type="EMBL" id="PVZ10047.1"/>
    </source>
</evidence>
<comment type="function">
    <text evidence="2 17">Cell wall formation.</text>
</comment>
<comment type="caution">
    <text evidence="20">The sequence shown here is derived from an EMBL/GenBank/DDBJ whole genome shotgun (WGS) entry which is preliminary data.</text>
</comment>
<keyword evidence="11 17" id="KW-0133">Cell shape</keyword>
<evidence type="ECO:0000256" key="7">
    <source>
        <dbReference type="ARBA" id="ARBA00022618"/>
    </source>
</evidence>
<accession>A0A2U1FCY5</accession>
<name>A0A2U1FCY5_9PSEU</name>
<dbReference type="GO" id="GO:0051301">
    <property type="term" value="P:cell division"/>
    <property type="evidence" value="ECO:0007669"/>
    <property type="project" value="UniProtKB-KW"/>
</dbReference>
<feature type="active site" evidence="17">
    <location>
        <position position="368"/>
    </location>
</feature>
<sequence>MPPGPPTGTTPAQDARADPTVPPDTSLLAPHTTLGLGGPARRLVRATTADEVVARARAADGADEPLLLVGGGSNLVIGDAGFAGTALLIDNTGHHVVASDDGSVVLHVEAGTDWDALVADTVADGLGGLECLSGIPGRTGATPVQNVGAYGVEVADVLVDVDLYARRTGRRGSVPAADLGLGYRTSRLKGDRNVDGEIVLGVRFRLTTDGLSAPVRYIELARALGVEPGARVPVADAREAVLGLRRGKGMVTEAGDPDSRSAGSFFMNPVVDEATAARVAQRVEAAGQVPVTAWPQPDGRVKLSAAALIERAGVPRGHPGPQAPVRVSTKHTLALTHRGGGTTDDLLALARDVRDRVDDAFGLLLQPEPVLVSCAL</sequence>
<evidence type="ECO:0000256" key="17">
    <source>
        <dbReference type="HAMAP-Rule" id="MF_00037"/>
    </source>
</evidence>
<organism evidence="20 21">
    <name type="scientific">Actinomycetospora cinnamomea</name>
    <dbReference type="NCBI Taxonomy" id="663609"/>
    <lineage>
        <taxon>Bacteria</taxon>
        <taxon>Bacillati</taxon>
        <taxon>Actinomycetota</taxon>
        <taxon>Actinomycetes</taxon>
        <taxon>Pseudonocardiales</taxon>
        <taxon>Pseudonocardiaceae</taxon>
        <taxon>Actinomycetospora</taxon>
    </lineage>
</organism>
<dbReference type="NCBIfam" id="NF010478">
    <property type="entry name" value="PRK13903.1"/>
    <property type="match status" value="1"/>
</dbReference>
<evidence type="ECO:0000313" key="21">
    <source>
        <dbReference type="Proteomes" id="UP000245639"/>
    </source>
</evidence>
<dbReference type="InterPro" id="IPR016169">
    <property type="entry name" value="FAD-bd_PCMH_sub2"/>
</dbReference>
<keyword evidence="13 17" id="KW-0560">Oxidoreductase</keyword>
<dbReference type="GO" id="GO:0009252">
    <property type="term" value="P:peptidoglycan biosynthetic process"/>
    <property type="evidence" value="ECO:0007669"/>
    <property type="project" value="UniProtKB-UniRule"/>
</dbReference>
<protein>
    <recommendedName>
        <fullName evidence="17">UDP-N-acetylenolpyruvoylglucosamine reductase</fullName>
        <ecNumber evidence="17">1.3.1.98</ecNumber>
    </recommendedName>
    <alternativeName>
        <fullName evidence="17">UDP-N-acetylmuramate dehydrogenase</fullName>
    </alternativeName>
</protein>
<dbReference type="GO" id="GO:0071949">
    <property type="term" value="F:FAD binding"/>
    <property type="evidence" value="ECO:0007669"/>
    <property type="project" value="InterPro"/>
</dbReference>
<evidence type="ECO:0000256" key="5">
    <source>
        <dbReference type="ARBA" id="ARBA00010485"/>
    </source>
</evidence>
<dbReference type="Gene3D" id="3.90.78.10">
    <property type="entry name" value="UDP-N-acetylenolpyruvoylglucosamine reductase, C-terminal domain"/>
    <property type="match status" value="1"/>
</dbReference>
<feature type="domain" description="FAD-binding PCMH-type" evidence="19">
    <location>
        <begin position="36"/>
        <end position="209"/>
    </location>
</feature>
<evidence type="ECO:0000256" key="13">
    <source>
        <dbReference type="ARBA" id="ARBA00023002"/>
    </source>
</evidence>
<evidence type="ECO:0000256" key="18">
    <source>
        <dbReference type="SAM" id="MobiDB-lite"/>
    </source>
</evidence>
<comment type="subcellular location">
    <subcellularLocation>
        <location evidence="3 17">Cytoplasm</location>
    </subcellularLocation>
</comment>
<comment type="cofactor">
    <cofactor evidence="1 17">
        <name>FAD</name>
        <dbReference type="ChEBI" id="CHEBI:57692"/>
    </cofactor>
</comment>
<gene>
    <name evidence="17" type="primary">murB</name>
    <name evidence="20" type="ORF">C8D89_105123</name>
</gene>
<comment type="catalytic activity">
    <reaction evidence="16 17">
        <text>UDP-N-acetyl-alpha-D-muramate + NADP(+) = UDP-N-acetyl-3-O-(1-carboxyvinyl)-alpha-D-glucosamine + NADPH + H(+)</text>
        <dbReference type="Rhea" id="RHEA:12248"/>
        <dbReference type="ChEBI" id="CHEBI:15378"/>
        <dbReference type="ChEBI" id="CHEBI:57783"/>
        <dbReference type="ChEBI" id="CHEBI:58349"/>
        <dbReference type="ChEBI" id="CHEBI:68483"/>
        <dbReference type="ChEBI" id="CHEBI:70757"/>
        <dbReference type="EC" id="1.3.1.98"/>
    </reaction>
</comment>
<proteinExistence type="inferred from homology"/>
<dbReference type="Proteomes" id="UP000245639">
    <property type="component" value="Unassembled WGS sequence"/>
</dbReference>
<evidence type="ECO:0000256" key="8">
    <source>
        <dbReference type="ARBA" id="ARBA00022630"/>
    </source>
</evidence>
<dbReference type="AlphaFoldDB" id="A0A2U1FCY5"/>
<dbReference type="UniPathway" id="UPA00219"/>
<evidence type="ECO:0000256" key="16">
    <source>
        <dbReference type="ARBA" id="ARBA00048914"/>
    </source>
</evidence>
<dbReference type="EMBL" id="QEKW01000005">
    <property type="protein sequence ID" value="PVZ10047.1"/>
    <property type="molecule type" value="Genomic_DNA"/>
</dbReference>
<dbReference type="HAMAP" id="MF_00037">
    <property type="entry name" value="MurB"/>
    <property type="match status" value="1"/>
</dbReference>
<dbReference type="InterPro" id="IPR036318">
    <property type="entry name" value="FAD-bd_PCMH-like_sf"/>
</dbReference>